<keyword evidence="4 6" id="KW-0663">Pyridoxal phosphate</keyword>
<sequence length="293" mass="32320">MKIGWNGKIMRQEEAVISVYDHGFLYGMGLFETFRTYEGEPYLLERHLSRLSAGCESLGIRCRLDAAELRSWLRELMAVNELPEAYVRLTITAGEGVLGLPAGDYEQPNMLLLVKALPAASPSLYVEGRELVQLRTRRNTPEGEVRLKSLHYMNNIIAKRELAATGGAAPGAEGLMLTREGWLAEGIVSNLFFACGGVLYTPSIETGILPGITRGRVIELAAGLPAATAVKEGFYTWSDLQEADEVWVTNSIQELVPVTTIRDESGRCRRVGNGQSGPITRELLSAYREDTKR</sequence>
<dbReference type="OrthoDB" id="9805628at2"/>
<dbReference type="RefSeq" id="WP_112885669.1">
    <property type="nucleotide sequence ID" value="NZ_QLUW01000008.1"/>
</dbReference>
<comment type="caution">
    <text evidence="7">The sequence shown here is derived from an EMBL/GenBank/DDBJ whole genome shotgun (WGS) entry which is preliminary data.</text>
</comment>
<dbReference type="NCBIfam" id="NF005800">
    <property type="entry name" value="PRK07650.1"/>
    <property type="match status" value="1"/>
</dbReference>
<evidence type="ECO:0000256" key="5">
    <source>
        <dbReference type="RuleBase" id="RU004106"/>
    </source>
</evidence>
<dbReference type="GO" id="GO:0005829">
    <property type="term" value="C:cytosol"/>
    <property type="evidence" value="ECO:0007669"/>
    <property type="project" value="TreeGrafter"/>
</dbReference>
<keyword evidence="8" id="KW-1185">Reference proteome</keyword>
<name>A0A328TX03_9BACL</name>
<proteinExistence type="inferred from homology"/>
<evidence type="ECO:0000256" key="4">
    <source>
        <dbReference type="ARBA" id="ARBA00022898"/>
    </source>
</evidence>
<dbReference type="Pfam" id="PF01063">
    <property type="entry name" value="Aminotran_4"/>
    <property type="match status" value="1"/>
</dbReference>
<dbReference type="InterPro" id="IPR043131">
    <property type="entry name" value="BCAT-like_N"/>
</dbReference>
<comment type="subunit">
    <text evidence="3">Homodimer.</text>
</comment>
<dbReference type="CDD" id="cd00449">
    <property type="entry name" value="PLPDE_IV"/>
    <property type="match status" value="1"/>
</dbReference>
<dbReference type="PANTHER" id="PTHR42743:SF11">
    <property type="entry name" value="AMINODEOXYCHORISMATE LYASE"/>
    <property type="match status" value="1"/>
</dbReference>
<dbReference type="InterPro" id="IPR036038">
    <property type="entry name" value="Aminotransferase-like"/>
</dbReference>
<gene>
    <name evidence="7" type="ORF">DL346_27820</name>
</gene>
<evidence type="ECO:0000313" key="8">
    <source>
        <dbReference type="Proteomes" id="UP000249260"/>
    </source>
</evidence>
<protein>
    <submittedName>
        <fullName evidence="7">4-amino-4-deoxychorismate lyase</fullName>
    </submittedName>
</protein>
<dbReference type="Gene3D" id="3.20.10.10">
    <property type="entry name" value="D-amino Acid Aminotransferase, subunit A, domain 2"/>
    <property type="match status" value="1"/>
</dbReference>
<dbReference type="FunFam" id="3.20.10.10:FF:000002">
    <property type="entry name" value="D-alanine aminotransferase"/>
    <property type="match status" value="1"/>
</dbReference>
<dbReference type="InterPro" id="IPR043132">
    <property type="entry name" value="BCAT-like_C"/>
</dbReference>
<evidence type="ECO:0000256" key="6">
    <source>
        <dbReference type="RuleBase" id="RU004516"/>
    </source>
</evidence>
<comment type="cofactor">
    <cofactor evidence="1 6">
        <name>pyridoxal 5'-phosphate</name>
        <dbReference type="ChEBI" id="CHEBI:597326"/>
    </cofactor>
</comment>
<dbReference type="Gene3D" id="3.30.470.10">
    <property type="match status" value="1"/>
</dbReference>
<dbReference type="EMBL" id="QLUW01000008">
    <property type="protein sequence ID" value="RAP73275.1"/>
    <property type="molecule type" value="Genomic_DNA"/>
</dbReference>
<dbReference type="GO" id="GO:0046394">
    <property type="term" value="P:carboxylic acid biosynthetic process"/>
    <property type="evidence" value="ECO:0007669"/>
    <property type="project" value="UniProtKB-ARBA"/>
</dbReference>
<comment type="similarity">
    <text evidence="2 5">Belongs to the class-IV pyridoxal-phosphate-dependent aminotransferase family.</text>
</comment>
<evidence type="ECO:0000313" key="7">
    <source>
        <dbReference type="EMBL" id="RAP73275.1"/>
    </source>
</evidence>
<dbReference type="SUPFAM" id="SSF56752">
    <property type="entry name" value="D-aminoacid aminotransferase-like PLP-dependent enzymes"/>
    <property type="match status" value="1"/>
</dbReference>
<reference evidence="7 8" key="1">
    <citation type="submission" date="2018-06" db="EMBL/GenBank/DDBJ databases">
        <title>Paenibacillus montanisoli sp. nov., isolated from mountain area soil.</title>
        <authorList>
            <person name="Wu M."/>
        </authorList>
    </citation>
    <scope>NUCLEOTIDE SEQUENCE [LARGE SCALE GENOMIC DNA]</scope>
    <source>
        <strain evidence="7 8">RA17</strain>
    </source>
</reference>
<dbReference type="GO" id="GO:0008652">
    <property type="term" value="P:amino acid biosynthetic process"/>
    <property type="evidence" value="ECO:0007669"/>
    <property type="project" value="UniProtKB-ARBA"/>
</dbReference>
<dbReference type="PANTHER" id="PTHR42743">
    <property type="entry name" value="AMINO-ACID AMINOTRANSFERASE"/>
    <property type="match status" value="1"/>
</dbReference>
<dbReference type="InterPro" id="IPR018300">
    <property type="entry name" value="Aminotrans_IV_CS"/>
</dbReference>
<dbReference type="Proteomes" id="UP000249260">
    <property type="component" value="Unassembled WGS sequence"/>
</dbReference>
<dbReference type="AlphaFoldDB" id="A0A328TX03"/>
<evidence type="ECO:0000256" key="1">
    <source>
        <dbReference type="ARBA" id="ARBA00001933"/>
    </source>
</evidence>
<dbReference type="InterPro" id="IPR050571">
    <property type="entry name" value="Class-IV_PLP-Dep_Aminotrnsfr"/>
</dbReference>
<dbReference type="PROSITE" id="PS00770">
    <property type="entry name" value="AA_TRANSFER_CLASS_4"/>
    <property type="match status" value="1"/>
</dbReference>
<accession>A0A328TX03</accession>
<organism evidence="7 8">
    <name type="scientific">Paenibacillus montanisoli</name>
    <dbReference type="NCBI Taxonomy" id="2081970"/>
    <lineage>
        <taxon>Bacteria</taxon>
        <taxon>Bacillati</taxon>
        <taxon>Bacillota</taxon>
        <taxon>Bacilli</taxon>
        <taxon>Bacillales</taxon>
        <taxon>Paenibacillaceae</taxon>
        <taxon>Paenibacillus</taxon>
    </lineage>
</organism>
<evidence type="ECO:0000256" key="3">
    <source>
        <dbReference type="ARBA" id="ARBA00011738"/>
    </source>
</evidence>
<evidence type="ECO:0000256" key="2">
    <source>
        <dbReference type="ARBA" id="ARBA00009320"/>
    </source>
</evidence>
<dbReference type="GO" id="GO:0016829">
    <property type="term" value="F:lyase activity"/>
    <property type="evidence" value="ECO:0007669"/>
    <property type="project" value="UniProtKB-KW"/>
</dbReference>
<keyword evidence="7" id="KW-0456">Lyase</keyword>
<dbReference type="InterPro" id="IPR001544">
    <property type="entry name" value="Aminotrans_IV"/>
</dbReference>